<keyword evidence="2" id="KW-0560">Oxidoreductase</keyword>
<gene>
    <name evidence="2" type="ordered locus">Tola_0318</name>
</gene>
<dbReference type="eggNOG" id="COG0599">
    <property type="taxonomic scope" value="Bacteria"/>
</dbReference>
<dbReference type="PANTHER" id="PTHR33930:SF2">
    <property type="entry name" value="BLR3452 PROTEIN"/>
    <property type="match status" value="1"/>
</dbReference>
<name>C4L8S8_TOLAT</name>
<dbReference type="PANTHER" id="PTHR33930">
    <property type="entry name" value="ALKYL HYDROPEROXIDE REDUCTASE AHPD"/>
    <property type="match status" value="1"/>
</dbReference>
<sequence length="114" mass="11844">MAKSYKEINQDQRQFGSAYRKASPDTMNAFLALHKAAMVEGAVSIKHKELIATGIAIAARCDGCIGAHVAAALKAGATKQELIETIDVAVLMGGGPAIIYGTQALAAVEELSAE</sequence>
<dbReference type="OrthoDB" id="1683318at2"/>
<proteinExistence type="predicted"/>
<reference evidence="2 3" key="2">
    <citation type="journal article" date="2011" name="Stand. Genomic Sci.">
        <title>Complete genome sequence of Tolumonas auensis type strain (TA 4).</title>
        <authorList>
            <person name="Chertkov O."/>
            <person name="Copeland A."/>
            <person name="Lucas S."/>
            <person name="Lapidus A."/>
            <person name="Berry K.W."/>
            <person name="Detter J.C."/>
            <person name="Del Rio T.G."/>
            <person name="Hammon N."/>
            <person name="Dalin E."/>
            <person name="Tice H."/>
            <person name="Pitluck S."/>
            <person name="Richardson P."/>
            <person name="Bruce D."/>
            <person name="Goodwin L."/>
            <person name="Han C."/>
            <person name="Tapia R."/>
            <person name="Saunders E."/>
            <person name="Schmutz J."/>
            <person name="Brettin T."/>
            <person name="Larimer F."/>
            <person name="Land M."/>
            <person name="Hauser L."/>
            <person name="Spring S."/>
            <person name="Rohde M."/>
            <person name="Kyrpides N.C."/>
            <person name="Ivanova N."/>
            <person name="Goker M."/>
            <person name="Beller H.R."/>
            <person name="Klenk H.P."/>
            <person name="Woyke T."/>
        </authorList>
    </citation>
    <scope>NUCLEOTIDE SEQUENCE [LARGE SCALE GENOMIC DNA]</scope>
    <source>
        <strain evidence="3">DSM 9187 / TA4</strain>
    </source>
</reference>
<dbReference type="HOGENOM" id="CLU_137228_2_2_6"/>
<evidence type="ECO:0000313" key="2">
    <source>
        <dbReference type="EMBL" id="ACQ91948.1"/>
    </source>
</evidence>
<feature type="domain" description="Carboxymuconolactone decarboxylase-like" evidence="1">
    <location>
        <begin position="24"/>
        <end position="106"/>
    </location>
</feature>
<evidence type="ECO:0000313" key="3">
    <source>
        <dbReference type="Proteomes" id="UP000009073"/>
    </source>
</evidence>
<dbReference type="STRING" id="595494.Tola_0318"/>
<dbReference type="AlphaFoldDB" id="C4L8S8"/>
<dbReference type="InterPro" id="IPR029032">
    <property type="entry name" value="AhpD-like"/>
</dbReference>
<dbReference type="InterPro" id="IPR004675">
    <property type="entry name" value="AhpD_core"/>
</dbReference>
<dbReference type="Pfam" id="PF02627">
    <property type="entry name" value="CMD"/>
    <property type="match status" value="1"/>
</dbReference>
<accession>C4L8S8</accession>
<reference evidence="3" key="1">
    <citation type="submission" date="2009-05" db="EMBL/GenBank/DDBJ databases">
        <title>Complete sequence of Tolumonas auensis DSM 9187.</title>
        <authorList>
            <consortium name="US DOE Joint Genome Institute"/>
            <person name="Lucas S."/>
            <person name="Copeland A."/>
            <person name="Lapidus A."/>
            <person name="Glavina del Rio T."/>
            <person name="Tice H."/>
            <person name="Bruce D."/>
            <person name="Goodwin L."/>
            <person name="Pitluck S."/>
            <person name="Chertkov O."/>
            <person name="Brettin T."/>
            <person name="Detter J.C."/>
            <person name="Han C."/>
            <person name="Larimer F."/>
            <person name="Land M."/>
            <person name="Hauser L."/>
            <person name="Kyrpides N."/>
            <person name="Mikhailova N."/>
            <person name="Spring S."/>
            <person name="Beller H."/>
        </authorList>
    </citation>
    <scope>NUCLEOTIDE SEQUENCE [LARGE SCALE GENOMIC DNA]</scope>
    <source>
        <strain evidence="3">DSM 9187 / TA4</strain>
    </source>
</reference>
<dbReference type="EMBL" id="CP001616">
    <property type="protein sequence ID" value="ACQ91948.1"/>
    <property type="molecule type" value="Genomic_DNA"/>
</dbReference>
<evidence type="ECO:0000259" key="1">
    <source>
        <dbReference type="Pfam" id="PF02627"/>
    </source>
</evidence>
<protein>
    <submittedName>
        <fullName evidence="2">Alkylhydroperoxidase like protein, AhpD family</fullName>
    </submittedName>
</protein>
<organism evidence="2 3">
    <name type="scientific">Tolumonas auensis (strain DSM 9187 / NBRC 110442 / TA 4)</name>
    <dbReference type="NCBI Taxonomy" id="595494"/>
    <lineage>
        <taxon>Bacteria</taxon>
        <taxon>Pseudomonadati</taxon>
        <taxon>Pseudomonadota</taxon>
        <taxon>Gammaproteobacteria</taxon>
        <taxon>Aeromonadales</taxon>
        <taxon>Aeromonadaceae</taxon>
        <taxon>Tolumonas</taxon>
    </lineage>
</organism>
<dbReference type="SUPFAM" id="SSF69118">
    <property type="entry name" value="AhpD-like"/>
    <property type="match status" value="1"/>
</dbReference>
<dbReference type="InterPro" id="IPR003779">
    <property type="entry name" value="CMD-like"/>
</dbReference>
<keyword evidence="3" id="KW-1185">Reference proteome</keyword>
<dbReference type="Proteomes" id="UP000009073">
    <property type="component" value="Chromosome"/>
</dbReference>
<keyword evidence="2" id="KW-0575">Peroxidase</keyword>
<dbReference type="GO" id="GO:0051920">
    <property type="term" value="F:peroxiredoxin activity"/>
    <property type="evidence" value="ECO:0007669"/>
    <property type="project" value="InterPro"/>
</dbReference>
<dbReference type="RefSeq" id="WP_012728547.1">
    <property type="nucleotide sequence ID" value="NC_012691.1"/>
</dbReference>
<dbReference type="KEGG" id="tau:Tola_0318"/>
<dbReference type="Gene3D" id="1.20.1290.10">
    <property type="entry name" value="AhpD-like"/>
    <property type="match status" value="1"/>
</dbReference>
<dbReference type="NCBIfam" id="TIGR00778">
    <property type="entry name" value="ahpD_dom"/>
    <property type="match status" value="1"/>
</dbReference>